<keyword evidence="1" id="KW-0175">Coiled coil</keyword>
<dbReference type="AlphaFoldDB" id="A0A934RWX9"/>
<dbReference type="InterPro" id="IPR036465">
    <property type="entry name" value="vWFA_dom_sf"/>
</dbReference>
<feature type="coiled-coil region" evidence="1">
    <location>
        <begin position="52"/>
        <end position="121"/>
    </location>
</feature>
<dbReference type="EMBL" id="JAENIL010000014">
    <property type="protein sequence ID" value="MBK1877005.1"/>
    <property type="molecule type" value="Genomic_DNA"/>
</dbReference>
<gene>
    <name evidence="3" type="ORF">JIN87_09010</name>
</gene>
<organism evidence="3 4">
    <name type="scientific">Pelagicoccus mobilis</name>
    <dbReference type="NCBI Taxonomy" id="415221"/>
    <lineage>
        <taxon>Bacteria</taxon>
        <taxon>Pseudomonadati</taxon>
        <taxon>Verrucomicrobiota</taxon>
        <taxon>Opitutia</taxon>
        <taxon>Puniceicoccales</taxon>
        <taxon>Pelagicoccaceae</taxon>
        <taxon>Pelagicoccus</taxon>
    </lineage>
</organism>
<comment type="caution">
    <text evidence="3">The sequence shown here is derived from an EMBL/GenBank/DDBJ whole genome shotgun (WGS) entry which is preliminary data.</text>
</comment>
<dbReference type="RefSeq" id="WP_200355222.1">
    <property type="nucleotide sequence ID" value="NZ_JAENIL010000014.1"/>
</dbReference>
<protein>
    <recommendedName>
        <fullName evidence="5">VWA domain-containing protein</fullName>
    </recommendedName>
</protein>
<evidence type="ECO:0000256" key="2">
    <source>
        <dbReference type="SAM" id="Phobius"/>
    </source>
</evidence>
<accession>A0A934RWX9</accession>
<sequence length="355" mass="39938">MPRKRKETEVFSLSFLDCVCCGFGAVLLLFVLTASRKADTMDDLQSQIMAVIGEMENEIDLKDKEIENKKLTLAFETQRAKDSGARLDDAKKRHTEMDEMLKLLLQQLAAIEEELGKLIADKENMPTQEEETPIPIPNPDRRQYLTGFDILGEQVLFLVEASGGMTADTIVEATEWVEKPERERRDAPKWKRVKLALKWMIANLKEGSNYKIIFFNKDLVPLEVGFGREWFDPMDNNLTVDVLNAIDDITPEGGANLERAFQIVNELPVEPDRLVLICDGLPTLADSYTTGGSQVMYDDRVAMLRAAQNALQLNLPVNTIMYPLMPDPGSAVHFWRLANSTSGAMISPSEGWPDI</sequence>
<keyword evidence="2" id="KW-1133">Transmembrane helix</keyword>
<name>A0A934RWX9_9BACT</name>
<keyword evidence="2" id="KW-0812">Transmembrane</keyword>
<keyword evidence="2" id="KW-0472">Membrane</keyword>
<evidence type="ECO:0000256" key="1">
    <source>
        <dbReference type="SAM" id="Coils"/>
    </source>
</evidence>
<keyword evidence="4" id="KW-1185">Reference proteome</keyword>
<dbReference type="Proteomes" id="UP000617628">
    <property type="component" value="Unassembled WGS sequence"/>
</dbReference>
<reference evidence="3" key="1">
    <citation type="submission" date="2021-01" db="EMBL/GenBank/DDBJ databases">
        <title>Modified the classification status of verrucomicrobia.</title>
        <authorList>
            <person name="Feng X."/>
        </authorList>
    </citation>
    <scope>NUCLEOTIDE SEQUENCE</scope>
    <source>
        <strain evidence="3">KCTC 13126</strain>
    </source>
</reference>
<evidence type="ECO:0000313" key="4">
    <source>
        <dbReference type="Proteomes" id="UP000617628"/>
    </source>
</evidence>
<dbReference type="Gene3D" id="3.40.50.410">
    <property type="entry name" value="von Willebrand factor, type A domain"/>
    <property type="match status" value="1"/>
</dbReference>
<proteinExistence type="predicted"/>
<feature type="transmembrane region" description="Helical" evidence="2">
    <location>
        <begin position="12"/>
        <end position="32"/>
    </location>
</feature>
<evidence type="ECO:0008006" key="5">
    <source>
        <dbReference type="Google" id="ProtNLM"/>
    </source>
</evidence>
<dbReference type="SUPFAM" id="SSF53300">
    <property type="entry name" value="vWA-like"/>
    <property type="match status" value="1"/>
</dbReference>
<evidence type="ECO:0000313" key="3">
    <source>
        <dbReference type="EMBL" id="MBK1877005.1"/>
    </source>
</evidence>